<evidence type="ECO:0000313" key="15">
    <source>
        <dbReference type="Proteomes" id="UP001201812"/>
    </source>
</evidence>
<dbReference type="InterPro" id="IPR008909">
    <property type="entry name" value="DALR_anticod-bd"/>
</dbReference>
<comment type="function">
    <text evidence="11">Catalyzes the attachment of arginine to tRNA(Arg) in a two-step reaction: arginine is first activated by ATP to form Arg-AMP and then transferred to the acceptor end of tRNA(Arg).</text>
</comment>
<proteinExistence type="inferred from homology"/>
<dbReference type="Gene3D" id="1.10.730.10">
    <property type="entry name" value="Isoleucyl-tRNA Synthetase, Domain 1"/>
    <property type="match status" value="1"/>
</dbReference>
<evidence type="ECO:0000256" key="9">
    <source>
        <dbReference type="ARBA" id="ARBA00039495"/>
    </source>
</evidence>
<comment type="caution">
    <text evidence="14">The sequence shown here is derived from an EMBL/GenBank/DDBJ whole genome shotgun (WGS) entry which is preliminary data.</text>
</comment>
<dbReference type="InterPro" id="IPR014729">
    <property type="entry name" value="Rossmann-like_a/b/a_fold"/>
</dbReference>
<dbReference type="Proteomes" id="UP001201812">
    <property type="component" value="Unassembled WGS sequence"/>
</dbReference>
<dbReference type="InterPro" id="IPR001412">
    <property type="entry name" value="aa-tRNA-synth_I_CS"/>
</dbReference>
<organism evidence="14 15">
    <name type="scientific">Ditylenchus destructor</name>
    <dbReference type="NCBI Taxonomy" id="166010"/>
    <lineage>
        <taxon>Eukaryota</taxon>
        <taxon>Metazoa</taxon>
        <taxon>Ecdysozoa</taxon>
        <taxon>Nematoda</taxon>
        <taxon>Chromadorea</taxon>
        <taxon>Rhabditida</taxon>
        <taxon>Tylenchina</taxon>
        <taxon>Tylenchomorpha</taxon>
        <taxon>Sphaerularioidea</taxon>
        <taxon>Anguinidae</taxon>
        <taxon>Anguininae</taxon>
        <taxon>Ditylenchus</taxon>
    </lineage>
</organism>
<accession>A0AAD4N7F2</accession>
<keyword evidence="5 12" id="KW-0067">ATP-binding</keyword>
<comment type="catalytic activity">
    <reaction evidence="10">
        <text>tRNA(Arg) + L-arginine + ATP = L-arginyl-tRNA(Arg) + AMP + diphosphate</text>
        <dbReference type="Rhea" id="RHEA:20301"/>
        <dbReference type="Rhea" id="RHEA-COMP:9658"/>
        <dbReference type="Rhea" id="RHEA-COMP:9673"/>
        <dbReference type="ChEBI" id="CHEBI:30616"/>
        <dbReference type="ChEBI" id="CHEBI:32682"/>
        <dbReference type="ChEBI" id="CHEBI:33019"/>
        <dbReference type="ChEBI" id="CHEBI:78442"/>
        <dbReference type="ChEBI" id="CHEBI:78513"/>
        <dbReference type="ChEBI" id="CHEBI:456215"/>
        <dbReference type="EC" id="6.1.1.19"/>
    </reaction>
</comment>
<feature type="domain" description="DALR anticodon binding" evidence="13">
    <location>
        <begin position="381"/>
        <end position="506"/>
    </location>
</feature>
<dbReference type="GO" id="GO:0004814">
    <property type="term" value="F:arginine-tRNA ligase activity"/>
    <property type="evidence" value="ECO:0007669"/>
    <property type="project" value="UniProtKB-EC"/>
</dbReference>
<comment type="similarity">
    <text evidence="1 12">Belongs to the class-I aminoacyl-tRNA synthetase family.</text>
</comment>
<dbReference type="GO" id="GO:0005739">
    <property type="term" value="C:mitochondrion"/>
    <property type="evidence" value="ECO:0007669"/>
    <property type="project" value="TreeGrafter"/>
</dbReference>
<evidence type="ECO:0000256" key="11">
    <source>
        <dbReference type="ARBA" id="ARBA00049595"/>
    </source>
</evidence>
<evidence type="ECO:0000259" key="13">
    <source>
        <dbReference type="SMART" id="SM00836"/>
    </source>
</evidence>
<evidence type="ECO:0000256" key="5">
    <source>
        <dbReference type="ARBA" id="ARBA00022840"/>
    </source>
</evidence>
<dbReference type="InterPro" id="IPR009080">
    <property type="entry name" value="tRNAsynth_Ia_anticodon-bd"/>
</dbReference>
<dbReference type="InterPro" id="IPR035684">
    <property type="entry name" value="ArgRS_core"/>
</dbReference>
<dbReference type="Pfam" id="PF05746">
    <property type="entry name" value="DALR_1"/>
    <property type="match status" value="1"/>
</dbReference>
<sequence>MTASPLQQLRRVILSKNLVKDAFRTRKIPSKKFVIDFSSPNIAKTFHVGNLKSTLYGNFLQKIFRYAGHDVISLNYLGDWGTQFALLMTYWKTMKDLPTREQWSEMSNRDKVEALTACYVLANARLKEYPPLQDDTHRMLATMEASLLKSEDTAELRLWREWRNISVEYLKEFYAQLGVEFTDWTSESEQISEGIHITNELIEKKVATLSDDNRWVIGMNQGNLTSGRATLRKSDDSTLYLTRDLGHLYNMDRKYAADHYLYVVEAAQSSHFAQLKAIVKAKGDEELANKIKHMDYGRVLGLSTRAGINSSVDFMIDEGIREAQSYIESSPTIKLNAEEIPDVSKLLSISVIIFDTMRRQKSTHYHFKFKGLFDDSGVMLLNQKYSRLNSLQLVNNEIFDIMNERIQEDNLSGISLDDTAKDLYTEIMNFDTAVLLSYENLESSDLANYLLRLAKVTGRAMNPKHGLRVKGEVESKAIPRLMLLSAAKKTLGDGMQMLGLRPIERL</sequence>
<dbReference type="AlphaFoldDB" id="A0AAD4N7F2"/>
<evidence type="ECO:0000313" key="14">
    <source>
        <dbReference type="EMBL" id="KAI1719954.1"/>
    </source>
</evidence>
<keyword evidence="7 12" id="KW-0030">Aminoacyl-tRNA synthetase</keyword>
<dbReference type="GO" id="GO:0032543">
    <property type="term" value="P:mitochondrial translation"/>
    <property type="evidence" value="ECO:0007669"/>
    <property type="project" value="TreeGrafter"/>
</dbReference>
<dbReference type="Gene3D" id="3.40.50.620">
    <property type="entry name" value="HUPs"/>
    <property type="match status" value="1"/>
</dbReference>
<evidence type="ECO:0000256" key="3">
    <source>
        <dbReference type="ARBA" id="ARBA00022598"/>
    </source>
</evidence>
<keyword evidence="15" id="KW-1185">Reference proteome</keyword>
<evidence type="ECO:0000256" key="12">
    <source>
        <dbReference type="RuleBase" id="RU363038"/>
    </source>
</evidence>
<evidence type="ECO:0000256" key="1">
    <source>
        <dbReference type="ARBA" id="ARBA00005594"/>
    </source>
</evidence>
<dbReference type="PRINTS" id="PR01038">
    <property type="entry name" value="TRNASYNTHARG"/>
</dbReference>
<gene>
    <name evidence="14" type="ORF">DdX_05316</name>
</gene>
<evidence type="ECO:0000256" key="10">
    <source>
        <dbReference type="ARBA" id="ARBA00049339"/>
    </source>
</evidence>
<evidence type="ECO:0000256" key="7">
    <source>
        <dbReference type="ARBA" id="ARBA00023146"/>
    </source>
</evidence>
<name>A0AAD4N7F2_9BILA</name>
<evidence type="ECO:0000256" key="2">
    <source>
        <dbReference type="ARBA" id="ARBA00012837"/>
    </source>
</evidence>
<keyword evidence="6 12" id="KW-0648">Protein biosynthesis</keyword>
<keyword evidence="3 12" id="KW-0436">Ligase</keyword>
<protein>
    <recommendedName>
        <fullName evidence="9">Probable arginine--tRNA ligase, mitochondrial</fullName>
        <ecNumber evidence="2">6.1.1.19</ecNumber>
    </recommendedName>
    <alternativeName>
        <fullName evidence="8">Arginyl-tRNA synthetase</fullName>
    </alternativeName>
</protein>
<dbReference type="PANTHER" id="PTHR11956:SF11">
    <property type="entry name" value="ARGININE--TRNA LIGASE, MITOCHONDRIAL-RELATED"/>
    <property type="match status" value="1"/>
</dbReference>
<reference evidence="14" key="1">
    <citation type="submission" date="2022-01" db="EMBL/GenBank/DDBJ databases">
        <title>Genome Sequence Resource for Two Populations of Ditylenchus destructor, the Migratory Endoparasitic Phytonematode.</title>
        <authorList>
            <person name="Zhang H."/>
            <person name="Lin R."/>
            <person name="Xie B."/>
        </authorList>
    </citation>
    <scope>NUCLEOTIDE SEQUENCE</scope>
    <source>
        <strain evidence="14">BazhouSP</strain>
    </source>
</reference>
<dbReference type="SUPFAM" id="SSF47323">
    <property type="entry name" value="Anticodon-binding domain of a subclass of class I aminoacyl-tRNA synthetases"/>
    <property type="match status" value="1"/>
</dbReference>
<dbReference type="EC" id="6.1.1.19" evidence="2"/>
<dbReference type="SMART" id="SM00836">
    <property type="entry name" value="DALR_1"/>
    <property type="match status" value="1"/>
</dbReference>
<dbReference type="SUPFAM" id="SSF52374">
    <property type="entry name" value="Nucleotidylyl transferase"/>
    <property type="match status" value="1"/>
</dbReference>
<dbReference type="EMBL" id="JAKKPZ010000006">
    <property type="protein sequence ID" value="KAI1719954.1"/>
    <property type="molecule type" value="Genomic_DNA"/>
</dbReference>
<dbReference type="GO" id="GO:0006420">
    <property type="term" value="P:arginyl-tRNA aminoacylation"/>
    <property type="evidence" value="ECO:0007669"/>
    <property type="project" value="InterPro"/>
</dbReference>
<dbReference type="GO" id="GO:0005524">
    <property type="term" value="F:ATP binding"/>
    <property type="evidence" value="ECO:0007669"/>
    <property type="project" value="UniProtKB-KW"/>
</dbReference>
<dbReference type="Pfam" id="PF00750">
    <property type="entry name" value="tRNA-synt_1d"/>
    <property type="match status" value="1"/>
</dbReference>
<dbReference type="PROSITE" id="PS00178">
    <property type="entry name" value="AA_TRNA_LIGASE_I"/>
    <property type="match status" value="1"/>
</dbReference>
<evidence type="ECO:0000256" key="6">
    <source>
        <dbReference type="ARBA" id="ARBA00022917"/>
    </source>
</evidence>
<dbReference type="InterPro" id="IPR001278">
    <property type="entry name" value="Arg-tRNA-ligase"/>
</dbReference>
<evidence type="ECO:0000256" key="4">
    <source>
        <dbReference type="ARBA" id="ARBA00022741"/>
    </source>
</evidence>
<keyword evidence="4 12" id="KW-0547">Nucleotide-binding</keyword>
<evidence type="ECO:0000256" key="8">
    <source>
        <dbReference type="ARBA" id="ARBA00033033"/>
    </source>
</evidence>
<dbReference type="PANTHER" id="PTHR11956">
    <property type="entry name" value="ARGINYL-TRNA SYNTHETASE"/>
    <property type="match status" value="1"/>
</dbReference>